<feature type="transmembrane region" description="Helical" evidence="5">
    <location>
        <begin position="319"/>
        <end position="340"/>
    </location>
</feature>
<keyword evidence="4 5" id="KW-0472">Membrane</keyword>
<proteinExistence type="predicted"/>
<organism evidence="6 7">
    <name type="scientific">Porites lobata</name>
    <dbReference type="NCBI Taxonomy" id="104759"/>
    <lineage>
        <taxon>Eukaryota</taxon>
        <taxon>Metazoa</taxon>
        <taxon>Cnidaria</taxon>
        <taxon>Anthozoa</taxon>
        <taxon>Hexacorallia</taxon>
        <taxon>Scleractinia</taxon>
        <taxon>Fungiina</taxon>
        <taxon>Poritidae</taxon>
        <taxon>Porites</taxon>
    </lineage>
</organism>
<feature type="non-terminal residue" evidence="6">
    <location>
        <position position="1"/>
    </location>
</feature>
<evidence type="ECO:0000256" key="3">
    <source>
        <dbReference type="ARBA" id="ARBA00022989"/>
    </source>
</evidence>
<name>A0ABN8NSK4_9CNID</name>
<evidence type="ECO:0000256" key="1">
    <source>
        <dbReference type="ARBA" id="ARBA00004141"/>
    </source>
</evidence>
<dbReference type="Proteomes" id="UP001159405">
    <property type="component" value="Unassembled WGS sequence"/>
</dbReference>
<evidence type="ECO:0000256" key="2">
    <source>
        <dbReference type="ARBA" id="ARBA00022692"/>
    </source>
</evidence>
<feature type="transmembrane region" description="Helical" evidence="5">
    <location>
        <begin position="568"/>
        <end position="594"/>
    </location>
</feature>
<feature type="transmembrane region" description="Helical" evidence="5">
    <location>
        <begin position="846"/>
        <end position="865"/>
    </location>
</feature>
<comment type="caution">
    <text evidence="6">The sequence shown here is derived from an EMBL/GenBank/DDBJ whole genome shotgun (WGS) entry which is preliminary data.</text>
</comment>
<evidence type="ECO:0000313" key="7">
    <source>
        <dbReference type="Proteomes" id="UP001159405"/>
    </source>
</evidence>
<dbReference type="Gene3D" id="1.20.1070.10">
    <property type="entry name" value="Rhodopsin 7-helix transmembrane proteins"/>
    <property type="match status" value="2"/>
</dbReference>
<feature type="transmembrane region" description="Helical" evidence="5">
    <location>
        <begin position="735"/>
        <end position="762"/>
    </location>
</feature>
<feature type="transmembrane region" description="Helical" evidence="5">
    <location>
        <begin position="44"/>
        <end position="68"/>
    </location>
</feature>
<dbReference type="PANTHER" id="PTHR23112:SF0">
    <property type="entry name" value="TRANSMEMBRANE PROTEIN 116"/>
    <property type="match status" value="1"/>
</dbReference>
<evidence type="ECO:0000256" key="5">
    <source>
        <dbReference type="SAM" id="Phobius"/>
    </source>
</evidence>
<evidence type="ECO:0000313" key="6">
    <source>
        <dbReference type="EMBL" id="CAH3120659.1"/>
    </source>
</evidence>
<feature type="transmembrane region" description="Helical" evidence="5">
    <location>
        <begin position="173"/>
        <end position="194"/>
    </location>
</feature>
<sequence>RLTITVTSPGQSLECNSPLIPDQETGQCRPPCDWSTQSPLTQKINYITIIVGLWAALIATVITAITWASIKNLRKFPHVLRFYIMICCIVLANVKMIPIHKRPETTFCLNEKFWYPEGQSSTWAVIQGALTHYFCLAHSFWSMCFVANTYAVVVHHNRAVFKHPIKIHLMQSVLGWLVPAVVVASCLYFCQPGYKFYFMDLMSAGPASSEMAYFAISLPLTVTLGVSLCLLWSIVWHIRKARLDSTKRVIRAREERDSMRRVERQFLSMAFLILFVVGLVLALDAVAMNRARDFIHQAIDYFDCLQISKDCKSPSYNTILPLVMVVAPSFVCVAFFFLLFMNKDCRQIWINCFKKCKKIFELCKPAPGRIRADTYRSRCSSTLTVISDRRISEHFTADHVLKLTHPYLFPGSVTTVNMERPRSSTLSLLLTSHTGVCSNEKIQEITSQNDVDKRSRCNSVPLFVANENVEDAEKINSNLSKSSAFSRCSLTYYLVHLVLVVTVTVPTIFYIFQPDHPPHHNMNDKFSRHFLPTGQQLKCNSPLILDQERSQCRPPCDWTTQSPLTQKIYYGVVVMGFWLVLIATVITFVTWASIKALRKFPHVLRFHIMICCILLACCRMIPIRIGLGKTFCGEEKYWKLGGHSSFAVKLLGATSHYFSLAHSFWAMCFIVNTYAVIVHERRGVFKRPVKFHFMQSVFSWLGPAGIVLGCLFISPPGYRFVFADLLAAGTDSIQMAYFAFTLPMQVSLGVSLCLLWSIVWCLRKARLDSTKRVIRARDERVSMRRVERQFISMAVVMLLLVGIVLTINTVIIYCVRGFIHDSEVYFLCLQTSKDCKSPSYNTVLPLINLVAPGFLCIIFFFLLFMNKDCRQIWKNCFAKFKKPFELCKPPSNRLRAETVRSRGSSTLTVLSERRSSEPYINQKIDPIVLARIQHSNRFSERDVMRFSFGERKPRSSTLSLPARNQTNTLSERRDTRIEILLTPPPDELDCRPLRTNSVPVFLLHGLESQDTTSIENYSGATTTNSSCVDDASERSIGEELDANSERENFIPKLEECSSKL</sequence>
<keyword evidence="3 5" id="KW-1133">Transmembrane helix</keyword>
<feature type="transmembrane region" description="Helical" evidence="5">
    <location>
        <begin position="214"/>
        <end position="238"/>
    </location>
</feature>
<dbReference type="EMBL" id="CALNXK010000035">
    <property type="protein sequence ID" value="CAH3120659.1"/>
    <property type="molecule type" value="Genomic_DNA"/>
</dbReference>
<feature type="transmembrane region" description="Helical" evidence="5">
    <location>
        <begin position="606"/>
        <end position="627"/>
    </location>
</feature>
<comment type="subcellular location">
    <subcellularLocation>
        <location evidence="1">Membrane</location>
        <topology evidence="1">Multi-pass membrane protein</topology>
    </subcellularLocation>
</comment>
<gene>
    <name evidence="6" type="ORF">PLOB_00028428</name>
</gene>
<feature type="transmembrane region" description="Helical" evidence="5">
    <location>
        <begin position="790"/>
        <end position="813"/>
    </location>
</feature>
<feature type="transmembrane region" description="Helical" evidence="5">
    <location>
        <begin position="490"/>
        <end position="512"/>
    </location>
</feature>
<feature type="transmembrane region" description="Helical" evidence="5">
    <location>
        <begin position="266"/>
        <end position="287"/>
    </location>
</feature>
<evidence type="ECO:0008006" key="8">
    <source>
        <dbReference type="Google" id="ProtNLM"/>
    </source>
</evidence>
<reference evidence="6 7" key="1">
    <citation type="submission" date="2022-05" db="EMBL/GenBank/DDBJ databases">
        <authorList>
            <consortium name="Genoscope - CEA"/>
            <person name="William W."/>
        </authorList>
    </citation>
    <scope>NUCLEOTIDE SEQUENCE [LARGE SCALE GENOMIC DNA]</scope>
</reference>
<keyword evidence="2 5" id="KW-0812">Transmembrane</keyword>
<dbReference type="PANTHER" id="PTHR23112">
    <property type="entry name" value="G PROTEIN-COUPLED RECEPTOR 157-RELATED"/>
    <property type="match status" value="1"/>
</dbReference>
<protein>
    <recommendedName>
        <fullName evidence="8">G-protein coupled receptors family 2 profile 2 domain-containing protein</fullName>
    </recommendedName>
</protein>
<feature type="transmembrane region" description="Helical" evidence="5">
    <location>
        <begin position="80"/>
        <end position="97"/>
    </location>
</feature>
<accession>A0ABN8NSK4</accession>
<keyword evidence="7" id="KW-1185">Reference proteome</keyword>
<feature type="transmembrane region" description="Helical" evidence="5">
    <location>
        <begin position="697"/>
        <end position="715"/>
    </location>
</feature>
<feature type="transmembrane region" description="Helical" evidence="5">
    <location>
        <begin position="657"/>
        <end position="677"/>
    </location>
</feature>
<evidence type="ECO:0000256" key="4">
    <source>
        <dbReference type="ARBA" id="ARBA00023136"/>
    </source>
</evidence>
<feature type="transmembrane region" description="Helical" evidence="5">
    <location>
        <begin position="130"/>
        <end position="153"/>
    </location>
</feature>